<evidence type="ECO:0000256" key="13">
    <source>
        <dbReference type="ARBA" id="ARBA00023136"/>
    </source>
</evidence>
<evidence type="ECO:0000256" key="5">
    <source>
        <dbReference type="ARBA" id="ARBA00022553"/>
    </source>
</evidence>
<evidence type="ECO:0000256" key="10">
    <source>
        <dbReference type="ARBA" id="ARBA00022840"/>
    </source>
</evidence>
<dbReference type="InterPro" id="IPR036890">
    <property type="entry name" value="HATPase_C_sf"/>
</dbReference>
<dbReference type="SMART" id="SM00448">
    <property type="entry name" value="REC"/>
    <property type="match status" value="1"/>
</dbReference>
<dbReference type="SUPFAM" id="SSF47226">
    <property type="entry name" value="Histidine-containing phosphotransfer domain, HPT domain"/>
    <property type="match status" value="1"/>
</dbReference>
<dbReference type="PANTHER" id="PTHR45339:SF1">
    <property type="entry name" value="HYBRID SIGNAL TRANSDUCTION HISTIDINE KINASE J"/>
    <property type="match status" value="1"/>
</dbReference>
<dbReference type="InterPro" id="IPR003594">
    <property type="entry name" value="HATPase_dom"/>
</dbReference>
<dbReference type="Pfam" id="PF00072">
    <property type="entry name" value="Response_reg"/>
    <property type="match status" value="1"/>
</dbReference>
<comment type="subunit">
    <text evidence="14">At low DSF concentrations, interacts with RpfF.</text>
</comment>
<protein>
    <recommendedName>
        <fullName evidence="15">Sensory/regulatory protein RpfC</fullName>
        <ecNumber evidence="3">2.7.13.3</ecNumber>
    </recommendedName>
</protein>
<dbReference type="FunFam" id="3.30.565.10:FF:000010">
    <property type="entry name" value="Sensor histidine kinase RcsC"/>
    <property type="match status" value="1"/>
</dbReference>
<evidence type="ECO:0000259" key="19">
    <source>
        <dbReference type="PROSITE" id="PS50110"/>
    </source>
</evidence>
<dbReference type="OrthoDB" id="6724607at2"/>
<organism evidence="20 21">
    <name type="scientific">Maribrevibacterium harenarium</name>
    <dbReference type="NCBI Taxonomy" id="2589817"/>
    <lineage>
        <taxon>Bacteria</taxon>
        <taxon>Pseudomonadati</taxon>
        <taxon>Pseudomonadota</taxon>
        <taxon>Gammaproteobacteria</taxon>
        <taxon>Oceanospirillales</taxon>
        <taxon>Oceanospirillaceae</taxon>
        <taxon>Maribrevibacterium</taxon>
    </lineage>
</organism>
<comment type="catalytic activity">
    <reaction evidence="1">
        <text>ATP + protein L-histidine = ADP + protein N-phospho-L-histidine.</text>
        <dbReference type="EC" id="2.7.13.3"/>
    </reaction>
</comment>
<dbReference type="PROSITE" id="PS50110">
    <property type="entry name" value="RESPONSE_REGULATORY"/>
    <property type="match status" value="1"/>
</dbReference>
<feature type="domain" description="Response regulatory" evidence="19">
    <location>
        <begin position="587"/>
        <end position="703"/>
    </location>
</feature>
<sequence>MREFLKTKVKATLAVLVTTAAIFLAVVVLLYVELMDRQAALLSAAEEDALWASYQLDREALKLRNSVRLLRNNPTDYDLLDEAQLRFDILFSRINIISAGQLKELFERLPDAYKNKDLLRAQLSSIDGLLFSDRLTERQLNEILTRVETVLTLTEQIVLDALAKRSQDKVDARNDMTKLFSYLGALVVLLTFTMMVIIGMLFSQVRQSLESYRKTKQLANELQKTAIAAQAATKAKSEFLATMSHEIRTPMNAIIGMTHLVLDTELSVKQKDHLTKIQSAAHGLLAIINDILDFSKVEAGKMELERVEYNLDEVLQYVYEICCSSAHAEGLDIMVRRDFNLPDNLVGDVTRLKQILVNIVGNAIKFTHEGSVDVDVTRLDGNFVFTVRDTGIGIGADVDIFEGFTQADNSTTRKYGGTGLGLGITKRLVEMMGGEIHYRSLLGQGTTFSIKIPLELAEQKSLVLKRTVLAVMDDDRDAQSIFQGTSVQLSRYRPDNLVASPEEALVLSPHWCEAQSAQTLLDVAAKWHKPTIVLGTSSIRYLPQNWQQSPLLTPFVLQKLIKGESEQKSSGGALAAYHQAGSLLGKRILLAEDNPINAEIAKALLEKLGVMTIHAANGRLAVEMLAHNEVDLILMDVQMPEMDGFEATEAIIERYGNQRPPILALTAGVLESDRNQALQAGMDDFLTKPLDPLLLLNKLEQWILGDENEALPPLETQSKPILILDVDAGLMRFGGDSERYRQILERFELMLKVYLDDAKKLPTSGYELHSMKGAAANIGADAFAVKLADYEHQLGSDDSRIDDADIRLAAKHLSLAIVEFKESGRVSQGFPQAPISTNLPSLTSVHADQLKKLLELLDEGGADALDVFDQLDLPSQGKIAKELAAIRNDLQEYDFDDARERIEALLEQC</sequence>
<dbReference type="InterPro" id="IPR036641">
    <property type="entry name" value="HPT_dom_sf"/>
</dbReference>
<evidence type="ECO:0000313" key="20">
    <source>
        <dbReference type="EMBL" id="TPE52323.1"/>
    </source>
</evidence>
<keyword evidence="5 16" id="KW-0597">Phosphoprotein</keyword>
<evidence type="ECO:0000256" key="12">
    <source>
        <dbReference type="ARBA" id="ARBA00023012"/>
    </source>
</evidence>
<keyword evidence="7 17" id="KW-0812">Transmembrane</keyword>
<dbReference type="PANTHER" id="PTHR45339">
    <property type="entry name" value="HYBRID SIGNAL TRANSDUCTION HISTIDINE KINASE J"/>
    <property type="match status" value="1"/>
</dbReference>
<dbReference type="InterPro" id="IPR001789">
    <property type="entry name" value="Sig_transdc_resp-reg_receiver"/>
</dbReference>
<dbReference type="AlphaFoldDB" id="A0A501WRD0"/>
<evidence type="ECO:0000256" key="8">
    <source>
        <dbReference type="ARBA" id="ARBA00022741"/>
    </source>
</evidence>
<dbReference type="EC" id="2.7.13.3" evidence="3"/>
<keyword evidence="21" id="KW-1185">Reference proteome</keyword>
<dbReference type="Gene3D" id="1.10.287.130">
    <property type="match status" value="1"/>
</dbReference>
<keyword evidence="6" id="KW-0808">Transferase</keyword>
<comment type="subcellular location">
    <subcellularLocation>
        <location evidence="2">Cell membrane</location>
        <topology evidence="2">Multi-pass membrane protein</topology>
    </subcellularLocation>
</comment>
<dbReference type="CDD" id="cd17546">
    <property type="entry name" value="REC_hyHK_CKI1_RcsC-like"/>
    <property type="match status" value="1"/>
</dbReference>
<dbReference type="Gene3D" id="3.40.50.2300">
    <property type="match status" value="1"/>
</dbReference>
<evidence type="ECO:0000256" key="9">
    <source>
        <dbReference type="ARBA" id="ARBA00022777"/>
    </source>
</evidence>
<dbReference type="EMBL" id="VFRR01000012">
    <property type="protein sequence ID" value="TPE52323.1"/>
    <property type="molecule type" value="Genomic_DNA"/>
</dbReference>
<evidence type="ECO:0000256" key="14">
    <source>
        <dbReference type="ARBA" id="ARBA00064003"/>
    </source>
</evidence>
<dbReference type="CDD" id="cd00082">
    <property type="entry name" value="HisKA"/>
    <property type="match status" value="1"/>
</dbReference>
<accession>A0A501WRD0</accession>
<feature type="transmembrane region" description="Helical" evidence="17">
    <location>
        <begin position="179"/>
        <end position="202"/>
    </location>
</feature>
<dbReference type="InterPro" id="IPR003661">
    <property type="entry name" value="HisK_dim/P_dom"/>
</dbReference>
<dbReference type="InterPro" id="IPR004358">
    <property type="entry name" value="Sig_transdc_His_kin-like_C"/>
</dbReference>
<dbReference type="InterPro" id="IPR011006">
    <property type="entry name" value="CheY-like_superfamily"/>
</dbReference>
<feature type="modified residue" description="4-aspartylphosphate" evidence="16">
    <location>
        <position position="636"/>
    </location>
</feature>
<dbReference type="SMART" id="SM00388">
    <property type="entry name" value="HisKA"/>
    <property type="match status" value="1"/>
</dbReference>
<evidence type="ECO:0000256" key="4">
    <source>
        <dbReference type="ARBA" id="ARBA00022475"/>
    </source>
</evidence>
<dbReference type="PROSITE" id="PS50109">
    <property type="entry name" value="HIS_KIN"/>
    <property type="match status" value="1"/>
</dbReference>
<dbReference type="RefSeq" id="WP_140588224.1">
    <property type="nucleotide sequence ID" value="NZ_VFRR01000012.1"/>
</dbReference>
<dbReference type="SMART" id="SM00387">
    <property type="entry name" value="HATPase_c"/>
    <property type="match status" value="1"/>
</dbReference>
<dbReference type="FunFam" id="1.10.287.130:FF:000002">
    <property type="entry name" value="Two-component osmosensing histidine kinase"/>
    <property type="match status" value="1"/>
</dbReference>
<dbReference type="GO" id="GO:0005886">
    <property type="term" value="C:plasma membrane"/>
    <property type="evidence" value="ECO:0007669"/>
    <property type="project" value="UniProtKB-SubCell"/>
</dbReference>
<evidence type="ECO:0000256" key="16">
    <source>
        <dbReference type="PROSITE-ProRule" id="PRU00169"/>
    </source>
</evidence>
<comment type="caution">
    <text evidence="20">The sequence shown here is derived from an EMBL/GenBank/DDBJ whole genome shotgun (WGS) entry which is preliminary data.</text>
</comment>
<evidence type="ECO:0000256" key="2">
    <source>
        <dbReference type="ARBA" id="ARBA00004651"/>
    </source>
</evidence>
<evidence type="ECO:0000256" key="17">
    <source>
        <dbReference type="SAM" id="Phobius"/>
    </source>
</evidence>
<keyword evidence="11 17" id="KW-1133">Transmembrane helix</keyword>
<evidence type="ECO:0000256" key="11">
    <source>
        <dbReference type="ARBA" id="ARBA00022989"/>
    </source>
</evidence>
<evidence type="ECO:0000256" key="1">
    <source>
        <dbReference type="ARBA" id="ARBA00000085"/>
    </source>
</evidence>
<dbReference type="GO" id="GO:0000155">
    <property type="term" value="F:phosphorelay sensor kinase activity"/>
    <property type="evidence" value="ECO:0007669"/>
    <property type="project" value="InterPro"/>
</dbReference>
<evidence type="ECO:0000313" key="21">
    <source>
        <dbReference type="Proteomes" id="UP000315901"/>
    </source>
</evidence>
<evidence type="ECO:0000256" key="6">
    <source>
        <dbReference type="ARBA" id="ARBA00022679"/>
    </source>
</evidence>
<keyword evidence="4" id="KW-1003">Cell membrane</keyword>
<dbReference type="Gene3D" id="3.30.565.10">
    <property type="entry name" value="Histidine kinase-like ATPase, C-terminal domain"/>
    <property type="match status" value="1"/>
</dbReference>
<reference evidence="20 21" key="1">
    <citation type="submission" date="2019-06" db="EMBL/GenBank/DDBJ databases">
        <title>A novel bacterium of genus Marinomonas, isolated from coastal sand.</title>
        <authorList>
            <person name="Huang H."/>
            <person name="Mo K."/>
            <person name="Hu Y."/>
        </authorList>
    </citation>
    <scope>NUCLEOTIDE SEQUENCE [LARGE SCALE GENOMIC DNA]</scope>
    <source>
        <strain evidence="20 21">HB171799</strain>
    </source>
</reference>
<name>A0A501WRD0_9GAMM</name>
<dbReference type="Pfam" id="PF00512">
    <property type="entry name" value="HisKA"/>
    <property type="match status" value="1"/>
</dbReference>
<proteinExistence type="predicted"/>
<dbReference type="InterPro" id="IPR036097">
    <property type="entry name" value="HisK_dim/P_sf"/>
</dbReference>
<evidence type="ECO:0000259" key="18">
    <source>
        <dbReference type="PROSITE" id="PS50109"/>
    </source>
</evidence>
<evidence type="ECO:0000256" key="15">
    <source>
        <dbReference type="ARBA" id="ARBA00068150"/>
    </source>
</evidence>
<dbReference type="InterPro" id="IPR005467">
    <property type="entry name" value="His_kinase_dom"/>
</dbReference>
<evidence type="ECO:0000256" key="7">
    <source>
        <dbReference type="ARBA" id="ARBA00022692"/>
    </source>
</evidence>
<dbReference type="SUPFAM" id="SSF55874">
    <property type="entry name" value="ATPase domain of HSP90 chaperone/DNA topoisomerase II/histidine kinase"/>
    <property type="match status" value="1"/>
</dbReference>
<dbReference type="PRINTS" id="PR00344">
    <property type="entry name" value="BCTRLSENSOR"/>
</dbReference>
<dbReference type="Proteomes" id="UP000315901">
    <property type="component" value="Unassembled WGS sequence"/>
</dbReference>
<keyword evidence="10" id="KW-0067">ATP-binding</keyword>
<keyword evidence="13 17" id="KW-0472">Membrane</keyword>
<dbReference type="SUPFAM" id="SSF47384">
    <property type="entry name" value="Homodimeric domain of signal transducing histidine kinase"/>
    <property type="match status" value="1"/>
</dbReference>
<gene>
    <name evidence="20" type="ORF">FJM67_07750</name>
</gene>
<keyword evidence="8" id="KW-0547">Nucleotide-binding</keyword>
<feature type="transmembrane region" description="Helical" evidence="17">
    <location>
        <begin position="12"/>
        <end position="32"/>
    </location>
</feature>
<dbReference type="CDD" id="cd16922">
    <property type="entry name" value="HATPase_EvgS-ArcB-TorS-like"/>
    <property type="match status" value="1"/>
</dbReference>
<keyword evidence="9" id="KW-0418">Kinase</keyword>
<keyword evidence="12" id="KW-0902">Two-component regulatory system</keyword>
<dbReference type="SUPFAM" id="SSF52172">
    <property type="entry name" value="CheY-like"/>
    <property type="match status" value="1"/>
</dbReference>
<dbReference type="GO" id="GO:0005524">
    <property type="term" value="F:ATP binding"/>
    <property type="evidence" value="ECO:0007669"/>
    <property type="project" value="UniProtKB-KW"/>
</dbReference>
<feature type="domain" description="Histidine kinase" evidence="18">
    <location>
        <begin position="242"/>
        <end position="456"/>
    </location>
</feature>
<dbReference type="Pfam" id="PF02518">
    <property type="entry name" value="HATPase_c"/>
    <property type="match status" value="1"/>
</dbReference>
<dbReference type="Gene3D" id="1.20.120.160">
    <property type="entry name" value="HPT domain"/>
    <property type="match status" value="1"/>
</dbReference>
<evidence type="ECO:0000256" key="3">
    <source>
        <dbReference type="ARBA" id="ARBA00012438"/>
    </source>
</evidence>